<dbReference type="Proteomes" id="UP001162164">
    <property type="component" value="Unassembled WGS sequence"/>
</dbReference>
<reference evidence="1" key="1">
    <citation type="journal article" date="2023" name="Insect Mol. Biol.">
        <title>Genome sequencing provides insights into the evolution of gene families encoding plant cell wall-degrading enzymes in longhorned beetles.</title>
        <authorList>
            <person name="Shin N.R."/>
            <person name="Okamura Y."/>
            <person name="Kirsch R."/>
            <person name="Pauchet Y."/>
        </authorList>
    </citation>
    <scope>NUCLEOTIDE SEQUENCE</scope>
    <source>
        <strain evidence="1">MMC_N1</strain>
    </source>
</reference>
<gene>
    <name evidence="1" type="ORF">NQ317_004935</name>
</gene>
<name>A0ABQ9JWT6_9CUCU</name>
<evidence type="ECO:0000313" key="2">
    <source>
        <dbReference type="Proteomes" id="UP001162164"/>
    </source>
</evidence>
<protein>
    <submittedName>
        <fullName evidence="1">Uncharacterized protein</fullName>
    </submittedName>
</protein>
<accession>A0ABQ9JWT6</accession>
<keyword evidence="2" id="KW-1185">Reference proteome</keyword>
<comment type="caution">
    <text evidence="1">The sequence shown here is derived from an EMBL/GenBank/DDBJ whole genome shotgun (WGS) entry which is preliminary data.</text>
</comment>
<organism evidence="1 2">
    <name type="scientific">Molorchus minor</name>
    <dbReference type="NCBI Taxonomy" id="1323400"/>
    <lineage>
        <taxon>Eukaryota</taxon>
        <taxon>Metazoa</taxon>
        <taxon>Ecdysozoa</taxon>
        <taxon>Arthropoda</taxon>
        <taxon>Hexapoda</taxon>
        <taxon>Insecta</taxon>
        <taxon>Pterygota</taxon>
        <taxon>Neoptera</taxon>
        <taxon>Endopterygota</taxon>
        <taxon>Coleoptera</taxon>
        <taxon>Polyphaga</taxon>
        <taxon>Cucujiformia</taxon>
        <taxon>Chrysomeloidea</taxon>
        <taxon>Cerambycidae</taxon>
        <taxon>Lamiinae</taxon>
        <taxon>Monochamini</taxon>
        <taxon>Molorchus</taxon>
    </lineage>
</organism>
<evidence type="ECO:0000313" key="1">
    <source>
        <dbReference type="EMBL" id="KAJ8981755.1"/>
    </source>
</evidence>
<dbReference type="EMBL" id="JAPWTJ010000167">
    <property type="protein sequence ID" value="KAJ8981755.1"/>
    <property type="molecule type" value="Genomic_DNA"/>
</dbReference>
<proteinExistence type="predicted"/>
<sequence>MGIASLAVIKKGAIANTFIAPNFALPKTDLELSFRVYLVFKFIWRVRPSITKTTTANNNCITYIDLTCAQSHLLSTRDGAPSPGMDLELATGTVYKLNK</sequence>